<evidence type="ECO:0000256" key="3">
    <source>
        <dbReference type="ARBA" id="ARBA00010042"/>
    </source>
</evidence>
<proteinExistence type="inferred from homology"/>
<feature type="region of interest" description="Disordered" evidence="7">
    <location>
        <begin position="159"/>
        <end position="243"/>
    </location>
</feature>
<evidence type="ECO:0000313" key="9">
    <source>
        <dbReference type="EMBL" id="CAK9019542.1"/>
    </source>
</evidence>
<comment type="similarity">
    <text evidence="3">Belongs to the INCENP family.</text>
</comment>
<dbReference type="InterPro" id="IPR005635">
    <property type="entry name" value="Inner_centromere_prot_ARK-bd"/>
</dbReference>
<evidence type="ECO:0000256" key="7">
    <source>
        <dbReference type="SAM" id="MobiDB-lite"/>
    </source>
</evidence>
<sequence>MASLPRDSLVARMLQRGTLPAWNLFDKVSQLGHLQVKGPWTGAVCPVPHVASKVPTQGQSAKARPLTDSQSTAATTSSKSSTGSVASSVVGSLASKIRASLGSAREALQRPSRRKIGKQRPSHLVTPKPRHRKNGKQRPSHLAPLAVMQLPRPTAEGLTKVPQISAGGDLATSGRPKEKSKSQERTKSSSSQKKKKRSSAELDATAAPSSSPRGARDTEQLVRKERTGTMAAPKTKPVKKLKQKEPITKRMGLKVPKRAEENYDLSDLEEDEDGNRIEPDRLRKHIPAWCSNYTQVAASQADIDPDSIFGSRMPLCDLDAIFPDSFYRSLHPNQPRQRRRGSSCHWIRDALTPHEIHAYAVKMGQSRSWSTVRASIGVTTRPQSGSALQTERVVALVKPKRS</sequence>
<feature type="region of interest" description="Disordered" evidence="7">
    <location>
        <begin position="100"/>
        <end position="142"/>
    </location>
</feature>
<feature type="region of interest" description="Disordered" evidence="7">
    <location>
        <begin position="55"/>
        <end position="88"/>
    </location>
</feature>
<evidence type="ECO:0000256" key="1">
    <source>
        <dbReference type="ARBA" id="ARBA00004123"/>
    </source>
</evidence>
<dbReference type="EMBL" id="CAXAMN010006891">
    <property type="protein sequence ID" value="CAK9019542.1"/>
    <property type="molecule type" value="Genomic_DNA"/>
</dbReference>
<evidence type="ECO:0000256" key="5">
    <source>
        <dbReference type="ARBA" id="ARBA00023212"/>
    </source>
</evidence>
<feature type="compositionally biased region" description="Basic residues" evidence="7">
    <location>
        <begin position="128"/>
        <end position="139"/>
    </location>
</feature>
<gene>
    <name evidence="9" type="ORF">CCMP2556_LOCUS13698</name>
</gene>
<evidence type="ECO:0000259" key="8">
    <source>
        <dbReference type="Pfam" id="PF03941"/>
    </source>
</evidence>
<feature type="compositionally biased region" description="Basic and acidic residues" evidence="7">
    <location>
        <begin position="214"/>
        <end position="227"/>
    </location>
</feature>
<evidence type="ECO:0000256" key="6">
    <source>
        <dbReference type="ARBA" id="ARBA00023242"/>
    </source>
</evidence>
<organism evidence="9 10">
    <name type="scientific">Durusdinium trenchii</name>
    <dbReference type="NCBI Taxonomy" id="1381693"/>
    <lineage>
        <taxon>Eukaryota</taxon>
        <taxon>Sar</taxon>
        <taxon>Alveolata</taxon>
        <taxon>Dinophyceae</taxon>
        <taxon>Suessiales</taxon>
        <taxon>Symbiodiniaceae</taxon>
        <taxon>Durusdinium</taxon>
    </lineage>
</organism>
<name>A0ABP0JYF7_9DINO</name>
<evidence type="ECO:0000256" key="4">
    <source>
        <dbReference type="ARBA" id="ARBA00022490"/>
    </source>
</evidence>
<keyword evidence="10" id="KW-1185">Reference proteome</keyword>
<feature type="compositionally biased region" description="Basic and acidic residues" evidence="7">
    <location>
        <begin position="175"/>
        <end position="187"/>
    </location>
</feature>
<protein>
    <recommendedName>
        <fullName evidence="8">Inner centromere protein ARK-binding domain-containing protein</fullName>
    </recommendedName>
</protein>
<dbReference type="Pfam" id="PF03941">
    <property type="entry name" value="INCENP_ARK-bind"/>
    <property type="match status" value="1"/>
</dbReference>
<keyword evidence="6" id="KW-0539">Nucleus</keyword>
<keyword evidence="5" id="KW-0206">Cytoskeleton</keyword>
<feature type="compositionally biased region" description="Low complexity" evidence="7">
    <location>
        <begin position="71"/>
        <end position="88"/>
    </location>
</feature>
<accession>A0ABP0JYF7</accession>
<feature type="compositionally biased region" description="Basic residues" evidence="7">
    <location>
        <begin position="111"/>
        <end position="121"/>
    </location>
</feature>
<comment type="caution">
    <text evidence="9">The sequence shown here is derived from an EMBL/GenBank/DDBJ whole genome shotgun (WGS) entry which is preliminary data.</text>
</comment>
<comment type="subcellular location">
    <subcellularLocation>
        <location evidence="2">Cytoplasm</location>
        <location evidence="2">Cytoskeleton</location>
        <location evidence="2">Spindle</location>
    </subcellularLocation>
    <subcellularLocation>
        <location evidence="1">Nucleus</location>
    </subcellularLocation>
</comment>
<keyword evidence="4" id="KW-0963">Cytoplasm</keyword>
<evidence type="ECO:0000256" key="2">
    <source>
        <dbReference type="ARBA" id="ARBA00004186"/>
    </source>
</evidence>
<feature type="domain" description="Inner centromere protein ARK-binding" evidence="8">
    <location>
        <begin position="266"/>
        <end position="322"/>
    </location>
</feature>
<evidence type="ECO:0000313" key="10">
    <source>
        <dbReference type="Proteomes" id="UP001642484"/>
    </source>
</evidence>
<dbReference type="Proteomes" id="UP001642484">
    <property type="component" value="Unassembled WGS sequence"/>
</dbReference>
<reference evidence="9 10" key="1">
    <citation type="submission" date="2024-02" db="EMBL/GenBank/DDBJ databases">
        <authorList>
            <person name="Chen Y."/>
            <person name="Shah S."/>
            <person name="Dougan E. K."/>
            <person name="Thang M."/>
            <person name="Chan C."/>
        </authorList>
    </citation>
    <scope>NUCLEOTIDE SEQUENCE [LARGE SCALE GENOMIC DNA]</scope>
</reference>